<dbReference type="Proteomes" id="UP001362999">
    <property type="component" value="Unassembled WGS sequence"/>
</dbReference>
<accession>A0AAW0A1C4</accession>
<feature type="domain" description="BTB" evidence="2">
    <location>
        <begin position="35"/>
        <end position="171"/>
    </location>
</feature>
<dbReference type="EMBL" id="JAWWNJ010000095">
    <property type="protein sequence ID" value="KAK6997032.1"/>
    <property type="molecule type" value="Genomic_DNA"/>
</dbReference>
<evidence type="ECO:0000259" key="2">
    <source>
        <dbReference type="SMART" id="SM00225"/>
    </source>
</evidence>
<dbReference type="InterPro" id="IPR000210">
    <property type="entry name" value="BTB/POZ_dom"/>
</dbReference>
<name>A0AAW0A1C4_9AGAR</name>
<dbReference type="SMART" id="SM00225">
    <property type="entry name" value="BTB"/>
    <property type="match status" value="1"/>
</dbReference>
<evidence type="ECO:0000313" key="4">
    <source>
        <dbReference type="Proteomes" id="UP001362999"/>
    </source>
</evidence>
<comment type="caution">
    <text evidence="3">The sequence shown here is derived from an EMBL/GenBank/DDBJ whole genome shotgun (WGS) entry which is preliminary data.</text>
</comment>
<dbReference type="Gene3D" id="3.30.710.10">
    <property type="entry name" value="Potassium Channel Kv1.1, Chain A"/>
    <property type="match status" value="1"/>
</dbReference>
<evidence type="ECO:0000256" key="1">
    <source>
        <dbReference type="SAM" id="MobiDB-lite"/>
    </source>
</evidence>
<dbReference type="AlphaFoldDB" id="A0AAW0A1C4"/>
<proteinExistence type="predicted"/>
<evidence type="ECO:0000313" key="3">
    <source>
        <dbReference type="EMBL" id="KAK6997032.1"/>
    </source>
</evidence>
<protein>
    <recommendedName>
        <fullName evidence="2">BTB domain-containing protein</fullName>
    </recommendedName>
</protein>
<dbReference type="InterPro" id="IPR011333">
    <property type="entry name" value="SKP1/BTB/POZ_sf"/>
</dbReference>
<sequence length="336" mass="37850">MASHMEVDPADIPLAETEPGPETMTKVKSLWYKPDMLVIYAGDKMFKVPLSILVRRSPIFRDMKMVARKVTTITTQQAANNESVETEDKGHDQGGDEESNNEIHEGIPIVRLPDDAADVEAFLQAIYNSAYFPPPPVYQAEGTVRGILKLSHKYDVKYLFRRALQHVEKGYPFELEEIVGEVTRRQSMVYPLAYWITIELGKKVNAHWVLPAAYYMLCSHGVSNLLQEHPGYLDDPEERTKCIRATTAFTAAMISVHSFTQVDATKLENDGECEDPATCYQTFRALHTHLLDAISAGRTNVFTHLPDCSLNSEKLCLNCHASAKVEYENGKQEEPI</sequence>
<keyword evidence="4" id="KW-1185">Reference proteome</keyword>
<dbReference type="SUPFAM" id="SSF54695">
    <property type="entry name" value="POZ domain"/>
    <property type="match status" value="1"/>
</dbReference>
<gene>
    <name evidence="3" type="ORF">R3P38DRAFT_3626924</name>
</gene>
<feature type="compositionally biased region" description="Polar residues" evidence="1">
    <location>
        <begin position="74"/>
        <end position="83"/>
    </location>
</feature>
<organism evidence="3 4">
    <name type="scientific">Favolaschia claudopus</name>
    <dbReference type="NCBI Taxonomy" id="2862362"/>
    <lineage>
        <taxon>Eukaryota</taxon>
        <taxon>Fungi</taxon>
        <taxon>Dikarya</taxon>
        <taxon>Basidiomycota</taxon>
        <taxon>Agaricomycotina</taxon>
        <taxon>Agaricomycetes</taxon>
        <taxon>Agaricomycetidae</taxon>
        <taxon>Agaricales</taxon>
        <taxon>Marasmiineae</taxon>
        <taxon>Mycenaceae</taxon>
        <taxon>Favolaschia</taxon>
    </lineage>
</organism>
<reference evidence="3 4" key="1">
    <citation type="journal article" date="2024" name="J Genomics">
        <title>Draft genome sequencing and assembly of Favolaschia claudopus CIRM-BRFM 2984 isolated from oak limbs.</title>
        <authorList>
            <person name="Navarro D."/>
            <person name="Drula E."/>
            <person name="Chaduli D."/>
            <person name="Cazenave R."/>
            <person name="Ahrendt S."/>
            <person name="Wang J."/>
            <person name="Lipzen A."/>
            <person name="Daum C."/>
            <person name="Barry K."/>
            <person name="Grigoriev I.V."/>
            <person name="Favel A."/>
            <person name="Rosso M.N."/>
            <person name="Martin F."/>
        </authorList>
    </citation>
    <scope>NUCLEOTIDE SEQUENCE [LARGE SCALE GENOMIC DNA]</scope>
    <source>
        <strain evidence="3 4">CIRM-BRFM 2984</strain>
    </source>
</reference>
<feature type="region of interest" description="Disordered" evidence="1">
    <location>
        <begin position="1"/>
        <end position="23"/>
    </location>
</feature>
<feature type="region of interest" description="Disordered" evidence="1">
    <location>
        <begin position="74"/>
        <end position="103"/>
    </location>
</feature>